<evidence type="ECO:0000313" key="2">
    <source>
        <dbReference type="EMBL" id="KAF9937617.1"/>
    </source>
</evidence>
<keyword evidence="1" id="KW-0472">Membrane</keyword>
<comment type="caution">
    <text evidence="2">The sequence shown here is derived from an EMBL/GenBank/DDBJ whole genome shotgun (WGS) entry which is preliminary data.</text>
</comment>
<organism evidence="2 3">
    <name type="scientific">Modicella reniformis</name>
    <dbReference type="NCBI Taxonomy" id="1440133"/>
    <lineage>
        <taxon>Eukaryota</taxon>
        <taxon>Fungi</taxon>
        <taxon>Fungi incertae sedis</taxon>
        <taxon>Mucoromycota</taxon>
        <taxon>Mortierellomycotina</taxon>
        <taxon>Mortierellomycetes</taxon>
        <taxon>Mortierellales</taxon>
        <taxon>Mortierellaceae</taxon>
        <taxon>Modicella</taxon>
    </lineage>
</organism>
<evidence type="ECO:0000313" key="3">
    <source>
        <dbReference type="Proteomes" id="UP000749646"/>
    </source>
</evidence>
<name>A0A9P6INQ0_9FUNG</name>
<feature type="transmembrane region" description="Helical" evidence="1">
    <location>
        <begin position="71"/>
        <end position="89"/>
    </location>
</feature>
<proteinExistence type="predicted"/>
<evidence type="ECO:0000256" key="1">
    <source>
        <dbReference type="SAM" id="Phobius"/>
    </source>
</evidence>
<sequence length="242" mass="26994">MSAPTALRTLRLLLTILSVIVFASGIYFLSRYRSPQFKDNWIVWIPLILAIISECTYSISLRGQTYVSSGFRKWSLFLIAIAWLVPPSYDIHQLAEYYGSNNVFKALACSAVQCKLIMTIDICSYIIAIFALLELFISYRYECSQASGSKPTAAAPSVFVSSGAQQYIPLQQQQQQQPVASSYAYNYQGYDPSQPLQPAANYPQPAANPPYHPVTPVYPAYQPASIVHPPATSAYQPSPHYR</sequence>
<keyword evidence="3" id="KW-1185">Reference proteome</keyword>
<gene>
    <name evidence="2" type="ORF">BGZ65_001342</name>
</gene>
<dbReference type="AlphaFoldDB" id="A0A9P6INQ0"/>
<feature type="transmembrane region" description="Helical" evidence="1">
    <location>
        <begin position="41"/>
        <end position="59"/>
    </location>
</feature>
<accession>A0A9P6INQ0</accession>
<keyword evidence="1" id="KW-0812">Transmembrane</keyword>
<protein>
    <submittedName>
        <fullName evidence="2">Uncharacterized protein</fullName>
    </submittedName>
</protein>
<reference evidence="2" key="1">
    <citation type="journal article" date="2020" name="Fungal Divers.">
        <title>Resolving the Mortierellaceae phylogeny through synthesis of multi-gene phylogenetics and phylogenomics.</title>
        <authorList>
            <person name="Vandepol N."/>
            <person name="Liber J."/>
            <person name="Desiro A."/>
            <person name="Na H."/>
            <person name="Kennedy M."/>
            <person name="Barry K."/>
            <person name="Grigoriev I.V."/>
            <person name="Miller A.N."/>
            <person name="O'Donnell K."/>
            <person name="Stajich J.E."/>
            <person name="Bonito G."/>
        </authorList>
    </citation>
    <scope>NUCLEOTIDE SEQUENCE</scope>
    <source>
        <strain evidence="2">MES-2147</strain>
    </source>
</reference>
<dbReference type="EMBL" id="JAAAHW010009676">
    <property type="protein sequence ID" value="KAF9937617.1"/>
    <property type="molecule type" value="Genomic_DNA"/>
</dbReference>
<feature type="transmembrane region" description="Helical" evidence="1">
    <location>
        <begin position="116"/>
        <end position="137"/>
    </location>
</feature>
<dbReference type="Proteomes" id="UP000749646">
    <property type="component" value="Unassembled WGS sequence"/>
</dbReference>
<dbReference type="OrthoDB" id="2341684at2759"/>
<keyword evidence="1" id="KW-1133">Transmembrane helix</keyword>
<feature type="transmembrane region" description="Helical" evidence="1">
    <location>
        <begin position="12"/>
        <end position="29"/>
    </location>
</feature>